<reference evidence="1" key="1">
    <citation type="submission" date="2014-11" db="EMBL/GenBank/DDBJ databases">
        <authorList>
            <person name="Amaro Gonzalez C."/>
        </authorList>
    </citation>
    <scope>NUCLEOTIDE SEQUENCE</scope>
</reference>
<reference evidence="1" key="2">
    <citation type="journal article" date="2015" name="Fish Shellfish Immunol.">
        <title>Early steps in the European eel (Anguilla anguilla)-Vibrio vulnificus interaction in the gills: Role of the RtxA13 toxin.</title>
        <authorList>
            <person name="Callol A."/>
            <person name="Pajuelo D."/>
            <person name="Ebbesson L."/>
            <person name="Teles M."/>
            <person name="MacKenzie S."/>
            <person name="Amaro C."/>
        </authorList>
    </citation>
    <scope>NUCLEOTIDE SEQUENCE</scope>
</reference>
<accession>A0A0E9XAM0</accession>
<proteinExistence type="predicted"/>
<name>A0A0E9XAM0_ANGAN</name>
<sequence length="29" mass="3428">MTAHFKSRSGNAPDYFETQAVIQYSRFFK</sequence>
<organism evidence="1">
    <name type="scientific">Anguilla anguilla</name>
    <name type="common">European freshwater eel</name>
    <name type="synonym">Muraena anguilla</name>
    <dbReference type="NCBI Taxonomy" id="7936"/>
    <lineage>
        <taxon>Eukaryota</taxon>
        <taxon>Metazoa</taxon>
        <taxon>Chordata</taxon>
        <taxon>Craniata</taxon>
        <taxon>Vertebrata</taxon>
        <taxon>Euteleostomi</taxon>
        <taxon>Actinopterygii</taxon>
        <taxon>Neopterygii</taxon>
        <taxon>Teleostei</taxon>
        <taxon>Anguilliformes</taxon>
        <taxon>Anguillidae</taxon>
        <taxon>Anguilla</taxon>
    </lineage>
</organism>
<dbReference type="AlphaFoldDB" id="A0A0E9XAM0"/>
<dbReference type="EMBL" id="GBXM01008790">
    <property type="protein sequence ID" value="JAH99787.1"/>
    <property type="molecule type" value="Transcribed_RNA"/>
</dbReference>
<evidence type="ECO:0000313" key="1">
    <source>
        <dbReference type="EMBL" id="JAH99787.1"/>
    </source>
</evidence>
<protein>
    <submittedName>
        <fullName evidence="1">Uncharacterized protein</fullName>
    </submittedName>
</protein>